<gene>
    <name evidence="1" type="ORF">S06H3_46365</name>
</gene>
<dbReference type="AlphaFoldDB" id="X1QAM9"/>
<reference evidence="1" key="1">
    <citation type="journal article" date="2014" name="Front. Microbiol.">
        <title>High frequency of phylogenetically diverse reductive dehalogenase-homologous genes in deep subseafloor sedimentary metagenomes.</title>
        <authorList>
            <person name="Kawai M."/>
            <person name="Futagami T."/>
            <person name="Toyoda A."/>
            <person name="Takaki Y."/>
            <person name="Nishi S."/>
            <person name="Hori S."/>
            <person name="Arai W."/>
            <person name="Tsubouchi T."/>
            <person name="Morono Y."/>
            <person name="Uchiyama I."/>
            <person name="Ito T."/>
            <person name="Fujiyama A."/>
            <person name="Inagaki F."/>
            <person name="Takami H."/>
        </authorList>
    </citation>
    <scope>NUCLEOTIDE SEQUENCE</scope>
    <source>
        <strain evidence="1">Expedition CK06-06</strain>
    </source>
</reference>
<proteinExistence type="predicted"/>
<organism evidence="1">
    <name type="scientific">marine sediment metagenome</name>
    <dbReference type="NCBI Taxonomy" id="412755"/>
    <lineage>
        <taxon>unclassified sequences</taxon>
        <taxon>metagenomes</taxon>
        <taxon>ecological metagenomes</taxon>
    </lineage>
</organism>
<protein>
    <submittedName>
        <fullName evidence="1">Uncharacterized protein</fullName>
    </submittedName>
</protein>
<evidence type="ECO:0000313" key="1">
    <source>
        <dbReference type="EMBL" id="GAI40334.1"/>
    </source>
</evidence>
<name>X1QAM9_9ZZZZ</name>
<sequence>DGLNAGLTLIKELKDFINIKANKYTFKLTQLFSDSPYEVVNTFLANFFFRKTFRNSKTNRNIKAAKPTNPQSEILKSLKTRKSLMNGA</sequence>
<feature type="non-terminal residue" evidence="1">
    <location>
        <position position="1"/>
    </location>
</feature>
<dbReference type="EMBL" id="BARV01029031">
    <property type="protein sequence ID" value="GAI40334.1"/>
    <property type="molecule type" value="Genomic_DNA"/>
</dbReference>
<accession>X1QAM9</accession>
<comment type="caution">
    <text evidence="1">The sequence shown here is derived from an EMBL/GenBank/DDBJ whole genome shotgun (WGS) entry which is preliminary data.</text>
</comment>